<protein>
    <submittedName>
        <fullName evidence="1">Baseplate wedge protein gp53, bacteriophage T4</fullName>
    </submittedName>
</protein>
<organism evidence="1">
    <name type="scientific">uncultured Caudovirales phage</name>
    <dbReference type="NCBI Taxonomy" id="2100421"/>
    <lineage>
        <taxon>Viruses</taxon>
        <taxon>Duplodnaviria</taxon>
        <taxon>Heunggongvirae</taxon>
        <taxon>Uroviricota</taxon>
        <taxon>Caudoviricetes</taxon>
        <taxon>Peduoviridae</taxon>
        <taxon>Maltschvirus</taxon>
        <taxon>Maltschvirus maltsch</taxon>
    </lineage>
</organism>
<name>A0A6J5MDY3_9CAUD</name>
<dbReference type="InterPro" id="IPR022607">
    <property type="entry name" value="Phage_T4_Gp53_baseplate_wedge"/>
</dbReference>
<gene>
    <name evidence="1" type="ORF">UFOVP447_92</name>
</gene>
<evidence type="ECO:0000313" key="1">
    <source>
        <dbReference type="EMBL" id="CAB4143186.1"/>
    </source>
</evidence>
<sequence>MNYFNKLPTITYDNNVAVNILARSRLSDQTKGDSRLFLPYTLTDGDRMDMVSQAYYGNPGYTWLIWFANETIDPYYETSLSELDLEDYLISKYGSLELAQRKIAFYRTNGNTDTRTLTKAEYENLPYGHQKYWEPVLDYLLNIKEYKRKDEPQEVSTNRIGSITITGLTGEFKIGEEVQYTGTNYGFCTYASNTALTVNNITGQFVANTTIIGKESGAQATVVVCNNAITTTLAQDDFLYWEAVTFYDYEIEQNEKKKEILLMDSRYTLQAEQELKRTMSR</sequence>
<proteinExistence type="predicted"/>
<accession>A0A6J5MDY3</accession>
<reference evidence="1" key="1">
    <citation type="submission" date="2020-04" db="EMBL/GenBank/DDBJ databases">
        <authorList>
            <person name="Chiriac C."/>
            <person name="Salcher M."/>
            <person name="Ghai R."/>
            <person name="Kavagutti S V."/>
        </authorList>
    </citation>
    <scope>NUCLEOTIDE SEQUENCE</scope>
</reference>
<dbReference type="EMBL" id="LR796423">
    <property type="protein sequence ID" value="CAB4143186.1"/>
    <property type="molecule type" value="Genomic_DNA"/>
</dbReference>
<dbReference type="Pfam" id="PF11246">
    <property type="entry name" value="Phage_gp53"/>
    <property type="match status" value="1"/>
</dbReference>